<organism evidence="12 13">
    <name type="scientific">Thecamonas trahens ATCC 50062</name>
    <dbReference type="NCBI Taxonomy" id="461836"/>
    <lineage>
        <taxon>Eukaryota</taxon>
        <taxon>Apusozoa</taxon>
        <taxon>Apusomonadida</taxon>
        <taxon>Apusomonadidae</taxon>
        <taxon>Thecamonas</taxon>
    </lineage>
</organism>
<feature type="domain" description="ABC transporter" evidence="10">
    <location>
        <begin position="457"/>
        <end position="694"/>
    </location>
</feature>
<feature type="transmembrane region" description="Helical" evidence="9">
    <location>
        <begin position="369"/>
        <end position="389"/>
    </location>
</feature>
<dbReference type="CDD" id="cd03250">
    <property type="entry name" value="ABCC_MRP_domain1"/>
    <property type="match status" value="1"/>
</dbReference>
<dbReference type="OrthoDB" id="6500128at2759"/>
<evidence type="ECO:0000256" key="6">
    <source>
        <dbReference type="ARBA" id="ARBA00022989"/>
    </source>
</evidence>
<dbReference type="PANTHER" id="PTHR24223:SF447">
    <property type="entry name" value="MULTIDRUG RESISTANCE-ASSOCIATED PROTEIN 5"/>
    <property type="match status" value="1"/>
</dbReference>
<keyword evidence="6 9" id="KW-1133">Transmembrane helix</keyword>
<dbReference type="PROSITE" id="PS00211">
    <property type="entry name" value="ABC_TRANSPORTER_1"/>
    <property type="match status" value="1"/>
</dbReference>
<evidence type="ECO:0000256" key="2">
    <source>
        <dbReference type="ARBA" id="ARBA00022448"/>
    </source>
</evidence>
<dbReference type="CDD" id="cd18579">
    <property type="entry name" value="ABC_6TM_ABCC_D1"/>
    <property type="match status" value="1"/>
</dbReference>
<protein>
    <submittedName>
        <fullName evidence="12">ATP-binding cassette transporter</fullName>
    </submittedName>
</protein>
<evidence type="ECO:0000256" key="1">
    <source>
        <dbReference type="ARBA" id="ARBA00004141"/>
    </source>
</evidence>
<dbReference type="PROSITE" id="PS50929">
    <property type="entry name" value="ABC_TM1F"/>
    <property type="match status" value="1"/>
</dbReference>
<dbReference type="EMBL" id="GL349440">
    <property type="protein sequence ID" value="KNC56025.1"/>
    <property type="molecule type" value="Genomic_DNA"/>
</dbReference>
<dbReference type="InterPro" id="IPR003439">
    <property type="entry name" value="ABC_transporter-like_ATP-bd"/>
</dbReference>
<evidence type="ECO:0000256" key="9">
    <source>
        <dbReference type="SAM" id="Phobius"/>
    </source>
</evidence>
<dbReference type="InterPro" id="IPR044746">
    <property type="entry name" value="ABCC_6TM_D1"/>
</dbReference>
<evidence type="ECO:0000256" key="3">
    <source>
        <dbReference type="ARBA" id="ARBA00022692"/>
    </source>
</evidence>
<dbReference type="OMA" id="AMSHESK"/>
<dbReference type="GO" id="GO:0140359">
    <property type="term" value="F:ABC-type transporter activity"/>
    <property type="evidence" value="ECO:0007669"/>
    <property type="project" value="InterPro"/>
</dbReference>
<dbReference type="STRING" id="461836.A0A0L0DUW7"/>
<dbReference type="InterPro" id="IPR050173">
    <property type="entry name" value="ABC_transporter_C-like"/>
</dbReference>
<dbReference type="SUPFAM" id="SSF90123">
    <property type="entry name" value="ABC transporter transmembrane region"/>
    <property type="match status" value="1"/>
</dbReference>
<dbReference type="FunFam" id="3.40.50.300:FF:000997">
    <property type="entry name" value="Multidrug resistance-associated protein 1"/>
    <property type="match status" value="1"/>
</dbReference>
<keyword evidence="13" id="KW-1185">Reference proteome</keyword>
<dbReference type="Gene3D" id="1.20.1560.10">
    <property type="entry name" value="ABC transporter type 1, transmembrane domain"/>
    <property type="match status" value="1"/>
</dbReference>
<keyword evidence="2" id="KW-0813">Transport</keyword>
<evidence type="ECO:0000256" key="5">
    <source>
        <dbReference type="ARBA" id="ARBA00022840"/>
    </source>
</evidence>
<dbReference type="SUPFAM" id="SSF52540">
    <property type="entry name" value="P-loop containing nucleoside triphosphate hydrolases"/>
    <property type="match status" value="1"/>
</dbReference>
<dbReference type="GO" id="GO:0016020">
    <property type="term" value="C:membrane"/>
    <property type="evidence" value="ECO:0007669"/>
    <property type="project" value="UniProtKB-SubCell"/>
</dbReference>
<dbReference type="InterPro" id="IPR003593">
    <property type="entry name" value="AAA+_ATPase"/>
</dbReference>
<dbReference type="Proteomes" id="UP000054408">
    <property type="component" value="Unassembled WGS sequence"/>
</dbReference>
<dbReference type="Gene3D" id="3.40.50.300">
    <property type="entry name" value="P-loop containing nucleotide triphosphate hydrolases"/>
    <property type="match status" value="1"/>
</dbReference>
<keyword evidence="4" id="KW-0547">Nucleotide-binding</keyword>
<feature type="transmembrane region" description="Helical" evidence="9">
    <location>
        <begin position="255"/>
        <end position="280"/>
    </location>
</feature>
<dbReference type="InterPro" id="IPR036640">
    <property type="entry name" value="ABC1_TM_sf"/>
</dbReference>
<dbReference type="SMART" id="SM00382">
    <property type="entry name" value="AAA"/>
    <property type="match status" value="1"/>
</dbReference>
<feature type="compositionally biased region" description="Basic residues" evidence="8">
    <location>
        <begin position="30"/>
        <end position="45"/>
    </location>
</feature>
<accession>A0A0L0DUW7</accession>
<evidence type="ECO:0000256" key="7">
    <source>
        <dbReference type="ARBA" id="ARBA00023136"/>
    </source>
</evidence>
<evidence type="ECO:0000256" key="4">
    <source>
        <dbReference type="ARBA" id="ARBA00022741"/>
    </source>
</evidence>
<dbReference type="InterPro" id="IPR027417">
    <property type="entry name" value="P-loop_NTPase"/>
</dbReference>
<dbReference type="GO" id="GO:0016887">
    <property type="term" value="F:ATP hydrolysis activity"/>
    <property type="evidence" value="ECO:0007669"/>
    <property type="project" value="InterPro"/>
</dbReference>
<dbReference type="PANTHER" id="PTHR24223">
    <property type="entry name" value="ATP-BINDING CASSETTE SUB-FAMILY C"/>
    <property type="match status" value="1"/>
</dbReference>
<dbReference type="AlphaFoldDB" id="A0A0L0DUW7"/>
<reference evidence="12 13" key="1">
    <citation type="submission" date="2010-05" db="EMBL/GenBank/DDBJ databases">
        <title>The Genome Sequence of Thecamonas trahens ATCC 50062.</title>
        <authorList>
            <consortium name="The Broad Institute Genome Sequencing Platform"/>
            <person name="Russ C."/>
            <person name="Cuomo C."/>
            <person name="Shea T."/>
            <person name="Young S.K."/>
            <person name="Zeng Q."/>
            <person name="Koehrsen M."/>
            <person name="Haas B."/>
            <person name="Borodovsky M."/>
            <person name="Guigo R."/>
            <person name="Alvarado L."/>
            <person name="Berlin A."/>
            <person name="Bochicchio J."/>
            <person name="Borenstein D."/>
            <person name="Chapman S."/>
            <person name="Chen Z."/>
            <person name="Freedman E."/>
            <person name="Gellesch M."/>
            <person name="Goldberg J."/>
            <person name="Griggs A."/>
            <person name="Gujja S."/>
            <person name="Heilman E."/>
            <person name="Heiman D."/>
            <person name="Hepburn T."/>
            <person name="Howarth C."/>
            <person name="Jen D."/>
            <person name="Larson L."/>
            <person name="Mehta T."/>
            <person name="Park D."/>
            <person name="Pearson M."/>
            <person name="Roberts A."/>
            <person name="Saif S."/>
            <person name="Shenoy N."/>
            <person name="Sisk P."/>
            <person name="Stolte C."/>
            <person name="Sykes S."/>
            <person name="Thomson T."/>
            <person name="Walk T."/>
            <person name="White J."/>
            <person name="Yandava C."/>
            <person name="Burger G."/>
            <person name="Gray M.W."/>
            <person name="Holland P.W.H."/>
            <person name="King N."/>
            <person name="Lang F.B.F."/>
            <person name="Roger A.J."/>
            <person name="Ruiz-Trillo I."/>
            <person name="Lander E."/>
            <person name="Nusbaum C."/>
        </authorList>
    </citation>
    <scope>NUCLEOTIDE SEQUENCE [LARGE SCALE GENOMIC DNA]</scope>
    <source>
        <strain evidence="12 13">ATCC 50062</strain>
    </source>
</reference>
<feature type="transmembrane region" description="Helical" evidence="9">
    <location>
        <begin position="151"/>
        <end position="171"/>
    </location>
</feature>
<feature type="transmembrane region" description="Helical" evidence="9">
    <location>
        <begin position="286"/>
        <end position="305"/>
    </location>
</feature>
<name>A0A0L0DUW7_THETB</name>
<sequence>MTAALWACGSSSAPAPAPASPPLSKGEKRRERKKRKAERTKQKRTREREARKTETADASAAAVARADAIAAAASNAPVAKASIISLMTYGWASALMRAGARAALEFDDLWATAPEDLGATGVEAYRATRAEFPDETVRSTFVRTFVPQLRILIGLVLLWVTAMMSYTVFVFRELMDFLASDDPVYLGIVLAVLMLILTFVRSVAVHLIFFTSIRVGVRAKSALSLIVFEKVLRAGAGTSSVGSVVNLVSADAHSILMAFGFAVWLVAGPVLLTLALIFLIVEVGPAALPGFALMLAIMPLQMFAAKKIGELRHAALAVTDNRTRLMSEILASIKVIKLYAWESSFADKIAAVRDAEMTQLRKSALVKKFNLMLSFSFPVLVAFVVFAIYTSTGNRLTASKVFVVLSIVNICRFPLIVLPMAIKFTTEAWVGFNRLAAFLDSPDLPVRSSTPSSTPSITIDNASFTWPAAGSDEPDPGAKARVTLKNIAFEAAGVDKVAIVGPVGSGKSSLLAAILADIPLASGAAHESAVRVEGTTALVTQQPWVPNASLRDNITFGLPFDEDKYQSVIDATALQPDIDLLPAGDGTEIGERGINLSGGQKQRVALARALYAERNIYLLDDPLSAVDAHVGKHIFNEFVMGALSDALVVMVTNQVQYLKDFDYIYVLANGSVIESGSYDELMAAQGTLAELMESFLVSEAPAPALDSLDDSPTPLHHLSLPTPAAVSASRTVDSLQFSHTDLGSVHEFGTSEVVDPADGRLIEAEERAEGSVGWKVYKTYGEAAGSPWVIAYVLGLFSAVQTARISSDWWLSYWISQDNGRVDKLDWHLGWYGFFVLLLIVF</sequence>
<evidence type="ECO:0000259" key="11">
    <source>
        <dbReference type="PROSITE" id="PS50929"/>
    </source>
</evidence>
<dbReference type="Pfam" id="PF00664">
    <property type="entry name" value="ABC_membrane"/>
    <property type="match status" value="1"/>
</dbReference>
<dbReference type="eggNOG" id="KOG0054">
    <property type="taxonomic scope" value="Eukaryota"/>
</dbReference>
<evidence type="ECO:0000256" key="8">
    <source>
        <dbReference type="SAM" id="MobiDB-lite"/>
    </source>
</evidence>
<dbReference type="Pfam" id="PF00005">
    <property type="entry name" value="ABC_tran"/>
    <property type="match status" value="1"/>
</dbReference>
<dbReference type="GeneID" id="25561748"/>
<gene>
    <name evidence="12" type="ORF">AMSG_02037</name>
</gene>
<feature type="transmembrane region" description="Helical" evidence="9">
    <location>
        <begin position="183"/>
        <end position="211"/>
    </location>
</feature>
<evidence type="ECO:0000313" key="13">
    <source>
        <dbReference type="Proteomes" id="UP000054408"/>
    </source>
</evidence>
<dbReference type="InterPro" id="IPR017871">
    <property type="entry name" value="ABC_transporter-like_CS"/>
</dbReference>
<dbReference type="InterPro" id="IPR011527">
    <property type="entry name" value="ABC1_TM_dom"/>
</dbReference>
<feature type="compositionally biased region" description="Basic and acidic residues" evidence="8">
    <location>
        <begin position="46"/>
        <end position="55"/>
    </location>
</feature>
<comment type="subcellular location">
    <subcellularLocation>
        <location evidence="1">Membrane</location>
        <topology evidence="1">Multi-pass membrane protein</topology>
    </subcellularLocation>
</comment>
<feature type="region of interest" description="Disordered" evidence="8">
    <location>
        <begin position="1"/>
        <end position="57"/>
    </location>
</feature>
<dbReference type="GO" id="GO:0005524">
    <property type="term" value="F:ATP binding"/>
    <property type="evidence" value="ECO:0007669"/>
    <property type="project" value="UniProtKB-KW"/>
</dbReference>
<evidence type="ECO:0000313" key="12">
    <source>
        <dbReference type="EMBL" id="KNC56025.1"/>
    </source>
</evidence>
<keyword evidence="3 9" id="KW-0812">Transmembrane</keyword>
<dbReference type="PROSITE" id="PS50893">
    <property type="entry name" value="ABC_TRANSPORTER_2"/>
    <property type="match status" value="1"/>
</dbReference>
<dbReference type="RefSeq" id="XP_013761069.1">
    <property type="nucleotide sequence ID" value="XM_013905615.1"/>
</dbReference>
<proteinExistence type="predicted"/>
<keyword evidence="7 9" id="KW-0472">Membrane</keyword>
<keyword evidence="5 12" id="KW-0067">ATP-binding</keyword>
<feature type="domain" description="ABC transmembrane type-1" evidence="11">
    <location>
        <begin position="151"/>
        <end position="427"/>
    </location>
</feature>
<evidence type="ECO:0000259" key="10">
    <source>
        <dbReference type="PROSITE" id="PS50893"/>
    </source>
</evidence>